<dbReference type="EMBL" id="JBJQOH010000004">
    <property type="protein sequence ID" value="KAL3686889.1"/>
    <property type="molecule type" value="Genomic_DNA"/>
</dbReference>
<comment type="caution">
    <text evidence="6">The sequence shown here is derived from an EMBL/GenBank/DDBJ whole genome shotgun (WGS) entry which is preliminary data.</text>
</comment>
<sequence length="267" mass="28973">MEVVPEWAVRKKRLSVYCAQPQTASELLERDSKGEHMAVVMVGVGPVFWLLMASVLTLRVAGIFDPQLPACGQNSQESKVLTFFMHDDLDVKGASSAFDVVPSLKTINGAENKFGFGAIVMLDDAVTEGPDVNSKMIARSRGFYMFNAINETGAALEIQFEVIFGDGSDYPGSTISYQGYDKIENAEREISIVGGTGVFRLARGWAVITTQALNRGAANLNIKSYVYYGCQAITDGASRRMSPSKSLAMSLVIFGALALFLLLSKVR</sequence>
<evidence type="ECO:0000313" key="7">
    <source>
        <dbReference type="Proteomes" id="UP001633002"/>
    </source>
</evidence>
<comment type="function">
    <text evidence="4">Dirigent proteins impart stereoselectivity on the phenoxy radical-coupling reaction, yielding optically active lignans from two molecules of coniferyl alcohol in the biosynthesis of lignans, flavonolignans, and alkaloids and thus plays a central role in plant secondary metabolism.</text>
</comment>
<proteinExistence type="inferred from homology"/>
<evidence type="ECO:0000256" key="5">
    <source>
        <dbReference type="SAM" id="Phobius"/>
    </source>
</evidence>
<evidence type="ECO:0000256" key="4">
    <source>
        <dbReference type="RuleBase" id="RU363099"/>
    </source>
</evidence>
<gene>
    <name evidence="6" type="ORF">R1sor_013198</name>
</gene>
<organism evidence="6 7">
    <name type="scientific">Riccia sorocarpa</name>
    <dbReference type="NCBI Taxonomy" id="122646"/>
    <lineage>
        <taxon>Eukaryota</taxon>
        <taxon>Viridiplantae</taxon>
        <taxon>Streptophyta</taxon>
        <taxon>Embryophyta</taxon>
        <taxon>Marchantiophyta</taxon>
        <taxon>Marchantiopsida</taxon>
        <taxon>Marchantiidae</taxon>
        <taxon>Marchantiales</taxon>
        <taxon>Ricciaceae</taxon>
        <taxon>Riccia</taxon>
    </lineage>
</organism>
<comment type="subcellular location">
    <subcellularLocation>
        <location evidence="4">Secreted</location>
        <location evidence="4">Extracellular space</location>
        <location evidence="4">Apoplast</location>
    </subcellularLocation>
</comment>
<keyword evidence="4" id="KW-0052">Apoplast</keyword>
<dbReference type="Pfam" id="PF03018">
    <property type="entry name" value="Dirigent"/>
    <property type="match status" value="1"/>
</dbReference>
<evidence type="ECO:0000256" key="1">
    <source>
        <dbReference type="ARBA" id="ARBA00010746"/>
    </source>
</evidence>
<accession>A0ABD3H9S5</accession>
<dbReference type="Gene3D" id="2.40.480.10">
    <property type="entry name" value="Allene oxide cyclase-like"/>
    <property type="match status" value="1"/>
</dbReference>
<protein>
    <recommendedName>
        <fullName evidence="4">Dirigent protein</fullName>
    </recommendedName>
</protein>
<name>A0ABD3H9S5_9MARC</name>
<dbReference type="GO" id="GO:0009699">
    <property type="term" value="P:phenylpropanoid biosynthetic process"/>
    <property type="evidence" value="ECO:0007669"/>
    <property type="project" value="UniProtKB-ARBA"/>
</dbReference>
<feature type="transmembrane region" description="Helical" evidence="5">
    <location>
        <begin position="37"/>
        <end position="58"/>
    </location>
</feature>
<keyword evidence="5" id="KW-0472">Membrane</keyword>
<dbReference type="Proteomes" id="UP001633002">
    <property type="component" value="Unassembled WGS sequence"/>
</dbReference>
<comment type="subunit">
    <text evidence="2 4">Homodimer.</text>
</comment>
<evidence type="ECO:0000313" key="6">
    <source>
        <dbReference type="EMBL" id="KAL3686889.1"/>
    </source>
</evidence>
<dbReference type="AlphaFoldDB" id="A0ABD3H9S5"/>
<evidence type="ECO:0000256" key="3">
    <source>
        <dbReference type="ARBA" id="ARBA00022525"/>
    </source>
</evidence>
<keyword evidence="5" id="KW-0812">Transmembrane</keyword>
<dbReference type="InterPro" id="IPR004265">
    <property type="entry name" value="Dirigent"/>
</dbReference>
<feature type="transmembrane region" description="Helical" evidence="5">
    <location>
        <begin position="247"/>
        <end position="264"/>
    </location>
</feature>
<comment type="similarity">
    <text evidence="1 4">Belongs to the plant dirigent protein family.</text>
</comment>
<keyword evidence="3 4" id="KW-0964">Secreted</keyword>
<evidence type="ECO:0000256" key="2">
    <source>
        <dbReference type="ARBA" id="ARBA00011738"/>
    </source>
</evidence>
<dbReference type="PANTHER" id="PTHR21495">
    <property type="entry name" value="NUCLEOPORIN-RELATED"/>
    <property type="match status" value="1"/>
</dbReference>
<dbReference type="GO" id="GO:0048046">
    <property type="term" value="C:apoplast"/>
    <property type="evidence" value="ECO:0007669"/>
    <property type="project" value="UniProtKB-SubCell"/>
</dbReference>
<keyword evidence="5" id="KW-1133">Transmembrane helix</keyword>
<keyword evidence="7" id="KW-1185">Reference proteome</keyword>
<dbReference type="InterPro" id="IPR044859">
    <property type="entry name" value="Allene_oxi_cyc_Dirigent"/>
</dbReference>
<reference evidence="6 7" key="1">
    <citation type="submission" date="2024-09" db="EMBL/GenBank/DDBJ databases">
        <title>Chromosome-scale assembly of Riccia sorocarpa.</title>
        <authorList>
            <person name="Paukszto L."/>
        </authorList>
    </citation>
    <scope>NUCLEOTIDE SEQUENCE [LARGE SCALE GENOMIC DNA]</scope>
    <source>
        <strain evidence="6">LP-2024</strain>
        <tissue evidence="6">Aerial parts of the thallus</tissue>
    </source>
</reference>